<evidence type="ECO:0000313" key="3">
    <source>
        <dbReference type="Proteomes" id="UP000887565"/>
    </source>
</evidence>
<dbReference type="Proteomes" id="UP000887565">
    <property type="component" value="Unplaced"/>
</dbReference>
<proteinExistence type="predicted"/>
<feature type="transmembrane region" description="Helical" evidence="2">
    <location>
        <begin position="226"/>
        <end position="244"/>
    </location>
</feature>
<evidence type="ECO:0000256" key="2">
    <source>
        <dbReference type="SAM" id="Phobius"/>
    </source>
</evidence>
<organism evidence="3 4">
    <name type="scientific">Romanomermis culicivorax</name>
    <name type="common">Nematode worm</name>
    <dbReference type="NCBI Taxonomy" id="13658"/>
    <lineage>
        <taxon>Eukaryota</taxon>
        <taxon>Metazoa</taxon>
        <taxon>Ecdysozoa</taxon>
        <taxon>Nematoda</taxon>
        <taxon>Enoplea</taxon>
        <taxon>Dorylaimia</taxon>
        <taxon>Mermithida</taxon>
        <taxon>Mermithoidea</taxon>
        <taxon>Mermithidae</taxon>
        <taxon>Romanomermis</taxon>
    </lineage>
</organism>
<accession>A0A915KGS4</accession>
<dbReference type="AlphaFoldDB" id="A0A915KGS4"/>
<keyword evidence="2" id="KW-1133">Transmembrane helix</keyword>
<protein>
    <submittedName>
        <fullName evidence="4">Uncharacterized protein</fullName>
    </submittedName>
</protein>
<feature type="region of interest" description="Disordered" evidence="1">
    <location>
        <begin position="1"/>
        <end position="48"/>
    </location>
</feature>
<keyword evidence="2" id="KW-0812">Transmembrane</keyword>
<keyword evidence="2" id="KW-0472">Membrane</keyword>
<keyword evidence="3" id="KW-1185">Reference proteome</keyword>
<feature type="compositionally biased region" description="Low complexity" evidence="1">
    <location>
        <begin position="26"/>
        <end position="48"/>
    </location>
</feature>
<sequence>MEALKNPPKGVFKAPLPLPPPMDVEPATSSATSISPTVTSQPPTARTPVTMTTVTHTTSLPPTALTLAQSTVYAQLPVVIATRLVLRVALPASSTPTVELRLPSKATRLPNYMHFQTTDSPHFITLVRPRHPPRIDPSVEFFTPPYNTAVGLIDSWMAYPQYAPFPQPPEIADIQRIYLQYHSETDRPPPLLHWHDFSAPWNLLPPRPLPPTGLPSDQPSLIATQLPPLALITVAIAPPVWFILMDTMILMTLTGIITTATIKIIAIATNINDLDLPTILANAAAIDTKLLYSKVRFSFSLFCFCNLA</sequence>
<reference evidence="4" key="1">
    <citation type="submission" date="2022-11" db="UniProtKB">
        <authorList>
            <consortium name="WormBaseParasite"/>
        </authorList>
    </citation>
    <scope>IDENTIFICATION</scope>
</reference>
<name>A0A915KGS4_ROMCU</name>
<dbReference type="WBParaSite" id="nRc.2.0.1.t37585-RA">
    <property type="protein sequence ID" value="nRc.2.0.1.t37585-RA"/>
    <property type="gene ID" value="nRc.2.0.1.g37585"/>
</dbReference>
<evidence type="ECO:0000256" key="1">
    <source>
        <dbReference type="SAM" id="MobiDB-lite"/>
    </source>
</evidence>
<evidence type="ECO:0000313" key="4">
    <source>
        <dbReference type="WBParaSite" id="nRc.2.0.1.t37585-RA"/>
    </source>
</evidence>